<keyword evidence="4" id="KW-1185">Reference proteome</keyword>
<gene>
    <name evidence="3" type="ORF">J4H91_14860</name>
</gene>
<dbReference type="RefSeq" id="WP_208047034.1">
    <property type="nucleotide sequence ID" value="NZ_JAGDYL010000043.1"/>
</dbReference>
<dbReference type="Proteomes" id="UP000664398">
    <property type="component" value="Unassembled WGS sequence"/>
</dbReference>
<dbReference type="PANTHER" id="PTHR30319:SF1">
    <property type="entry name" value="TRANSCRIPTIONAL REPRESSOR PAAX"/>
    <property type="match status" value="1"/>
</dbReference>
<feature type="domain" description="Transcriptional repressor PaaX-like N-terminal" evidence="1">
    <location>
        <begin position="15"/>
        <end position="79"/>
    </location>
</feature>
<evidence type="ECO:0000313" key="3">
    <source>
        <dbReference type="EMBL" id="MBO1806581.1"/>
    </source>
</evidence>
<dbReference type="PANTHER" id="PTHR30319">
    <property type="entry name" value="PHENYLACETIC ACID REGULATOR-RELATED TRANSCRIPTIONAL REPRESSOR"/>
    <property type="match status" value="1"/>
</dbReference>
<evidence type="ECO:0000259" key="1">
    <source>
        <dbReference type="Pfam" id="PF07848"/>
    </source>
</evidence>
<dbReference type="PIRSF" id="PIRSF020623">
    <property type="entry name" value="PaaX"/>
    <property type="match status" value="1"/>
</dbReference>
<protein>
    <submittedName>
        <fullName evidence="3">Regulator</fullName>
    </submittedName>
</protein>
<dbReference type="Pfam" id="PF20803">
    <property type="entry name" value="PaaX_M"/>
    <property type="match status" value="1"/>
</dbReference>
<dbReference type="Gene3D" id="3.30.70.2650">
    <property type="match status" value="1"/>
</dbReference>
<dbReference type="AlphaFoldDB" id="A0A939LYQ6"/>
<proteinExistence type="predicted"/>
<comment type="caution">
    <text evidence="3">The sequence shown here is derived from an EMBL/GenBank/DDBJ whole genome shotgun (WGS) entry which is preliminary data.</text>
</comment>
<dbReference type="Pfam" id="PF07848">
    <property type="entry name" value="PaaX"/>
    <property type="match status" value="1"/>
</dbReference>
<evidence type="ECO:0000259" key="2">
    <source>
        <dbReference type="Pfam" id="PF20803"/>
    </source>
</evidence>
<evidence type="ECO:0000313" key="4">
    <source>
        <dbReference type="Proteomes" id="UP000664398"/>
    </source>
</evidence>
<dbReference type="EMBL" id="JAGDYL010000043">
    <property type="protein sequence ID" value="MBO1806581.1"/>
    <property type="molecule type" value="Genomic_DNA"/>
</dbReference>
<feature type="domain" description="Transcriptional repressor PaaX-like central Cas2-like" evidence="2">
    <location>
        <begin position="104"/>
        <end position="175"/>
    </location>
</feature>
<sequence>MTELLDDLDARPGSATSLLRTVTGAVMRERGGWLPTAVFVELLRALGVSPERTRTALSRVREKGLLVSEARERQPGYAIAPAAHDVLARGDRRIHQPRSMGDGDAWCLVSFNVPESRRQARHRLRKQLCWIGAGNVSQGLCILPAFLLDEAEDIVRRLELSDHVTLFVTHEVRGAAPLRELAARWWDLNAIRELHEGFLASRATDPAVWRAYPSEPPALLPHDWPGTRSIELYLGLREATAATASAYVDRFAGTA</sequence>
<name>A0A939LYQ6_9MICO</name>
<dbReference type="Gene3D" id="1.10.10.10">
    <property type="entry name" value="Winged helix-like DNA-binding domain superfamily/Winged helix DNA-binding domain"/>
    <property type="match status" value="1"/>
</dbReference>
<accession>A0A939LYQ6</accession>
<organism evidence="3 4">
    <name type="scientific">Leucobacter ruminantium</name>
    <dbReference type="NCBI Taxonomy" id="1289170"/>
    <lineage>
        <taxon>Bacteria</taxon>
        <taxon>Bacillati</taxon>
        <taxon>Actinomycetota</taxon>
        <taxon>Actinomycetes</taxon>
        <taxon>Micrococcales</taxon>
        <taxon>Microbacteriaceae</taxon>
        <taxon>Leucobacter</taxon>
    </lineage>
</organism>
<dbReference type="InterPro" id="IPR012906">
    <property type="entry name" value="PaaX-like_N"/>
</dbReference>
<dbReference type="InterPro" id="IPR036388">
    <property type="entry name" value="WH-like_DNA-bd_sf"/>
</dbReference>
<dbReference type="GO" id="GO:0006351">
    <property type="term" value="P:DNA-templated transcription"/>
    <property type="evidence" value="ECO:0007669"/>
    <property type="project" value="InterPro"/>
</dbReference>
<dbReference type="InterPro" id="IPR011965">
    <property type="entry name" value="PaaX_trns_reg"/>
</dbReference>
<dbReference type="InterPro" id="IPR048846">
    <property type="entry name" value="PaaX-like_central"/>
</dbReference>
<reference evidence="3" key="1">
    <citation type="submission" date="2021-03" db="EMBL/GenBank/DDBJ databases">
        <title>Leucobacter chromiisoli sp. nov., isolated from chromium-containing soil of chemical plant.</title>
        <authorList>
            <person name="Xu Z."/>
        </authorList>
    </citation>
    <scope>NUCLEOTIDE SEQUENCE</scope>
    <source>
        <strain evidence="3">A2</strain>
    </source>
</reference>